<dbReference type="InterPro" id="IPR011006">
    <property type="entry name" value="CheY-like_superfamily"/>
</dbReference>
<feature type="domain" description="Response regulatory" evidence="2">
    <location>
        <begin position="5"/>
        <end position="116"/>
    </location>
</feature>
<dbReference type="PANTHER" id="PTHR37299">
    <property type="entry name" value="TRANSCRIPTIONAL REGULATOR-RELATED"/>
    <property type="match status" value="1"/>
</dbReference>
<accession>A0A941F8S3</accession>
<evidence type="ECO:0000259" key="2">
    <source>
        <dbReference type="PROSITE" id="PS50110"/>
    </source>
</evidence>
<keyword evidence="5" id="KW-1185">Reference proteome</keyword>
<evidence type="ECO:0000313" key="4">
    <source>
        <dbReference type="EMBL" id="MBR8537460.1"/>
    </source>
</evidence>
<protein>
    <submittedName>
        <fullName evidence="4">Response regulator transcription factor</fullName>
    </submittedName>
</protein>
<dbReference type="AlphaFoldDB" id="A0A941F8S3"/>
<dbReference type="PROSITE" id="PS50930">
    <property type="entry name" value="HTH_LYTTR"/>
    <property type="match status" value="1"/>
</dbReference>
<dbReference type="InterPro" id="IPR001789">
    <property type="entry name" value="Sig_transdc_resp-reg_receiver"/>
</dbReference>
<evidence type="ECO:0000259" key="3">
    <source>
        <dbReference type="PROSITE" id="PS50930"/>
    </source>
</evidence>
<dbReference type="RefSeq" id="WP_212192485.1">
    <property type="nucleotide sequence ID" value="NZ_JAGTAR010000032.1"/>
</dbReference>
<dbReference type="SMART" id="SM00448">
    <property type="entry name" value="REC"/>
    <property type="match status" value="1"/>
</dbReference>
<feature type="modified residue" description="4-aspartylphosphate" evidence="1">
    <location>
        <position position="56"/>
    </location>
</feature>
<dbReference type="GO" id="GO:0003677">
    <property type="term" value="F:DNA binding"/>
    <property type="evidence" value="ECO:0007669"/>
    <property type="project" value="InterPro"/>
</dbReference>
<dbReference type="SUPFAM" id="SSF52172">
    <property type="entry name" value="CheY-like"/>
    <property type="match status" value="1"/>
</dbReference>
<feature type="domain" description="HTH LytTR-type" evidence="3">
    <location>
        <begin position="134"/>
        <end position="232"/>
    </location>
</feature>
<dbReference type="SMART" id="SM00850">
    <property type="entry name" value="LytTR"/>
    <property type="match status" value="1"/>
</dbReference>
<dbReference type="Proteomes" id="UP000679220">
    <property type="component" value="Unassembled WGS sequence"/>
</dbReference>
<dbReference type="InterPro" id="IPR007492">
    <property type="entry name" value="LytTR_DNA-bd_dom"/>
</dbReference>
<proteinExistence type="predicted"/>
<evidence type="ECO:0000256" key="1">
    <source>
        <dbReference type="PROSITE-ProRule" id="PRU00169"/>
    </source>
</evidence>
<dbReference type="Pfam" id="PF00072">
    <property type="entry name" value="Response_reg"/>
    <property type="match status" value="1"/>
</dbReference>
<dbReference type="InterPro" id="IPR046947">
    <property type="entry name" value="LytR-like"/>
</dbReference>
<comment type="caution">
    <text evidence="4">The sequence shown here is derived from an EMBL/GenBank/DDBJ whole genome shotgun (WGS) entry which is preliminary data.</text>
</comment>
<reference evidence="4" key="2">
    <citation type="submission" date="2021-04" db="EMBL/GenBank/DDBJ databases">
        <authorList>
            <person name="Zhang T."/>
            <person name="Zhang Y."/>
            <person name="Lu D."/>
            <person name="Zuo D."/>
            <person name="Du Z."/>
        </authorList>
    </citation>
    <scope>NUCLEOTIDE SEQUENCE</scope>
    <source>
        <strain evidence="4">JR1</strain>
    </source>
</reference>
<dbReference type="PROSITE" id="PS50110">
    <property type="entry name" value="RESPONSE_REGULATORY"/>
    <property type="match status" value="1"/>
</dbReference>
<organism evidence="4 5">
    <name type="scientific">Carboxylicivirga sediminis</name>
    <dbReference type="NCBI Taxonomy" id="2006564"/>
    <lineage>
        <taxon>Bacteria</taxon>
        <taxon>Pseudomonadati</taxon>
        <taxon>Bacteroidota</taxon>
        <taxon>Bacteroidia</taxon>
        <taxon>Marinilabiliales</taxon>
        <taxon>Marinilabiliaceae</taxon>
        <taxon>Carboxylicivirga</taxon>
    </lineage>
</organism>
<name>A0A941F8S3_9BACT</name>
<dbReference type="Gene3D" id="2.40.50.1020">
    <property type="entry name" value="LytTr DNA-binding domain"/>
    <property type="match status" value="1"/>
</dbReference>
<dbReference type="PANTHER" id="PTHR37299:SF1">
    <property type="entry name" value="STAGE 0 SPORULATION PROTEIN A HOMOLOG"/>
    <property type="match status" value="1"/>
</dbReference>
<gene>
    <name evidence="4" type="ORF">KDU71_17965</name>
</gene>
<keyword evidence="1" id="KW-0597">Phosphoprotein</keyword>
<dbReference type="Pfam" id="PF04397">
    <property type="entry name" value="LytTR"/>
    <property type="match status" value="1"/>
</dbReference>
<evidence type="ECO:0000313" key="5">
    <source>
        <dbReference type="Proteomes" id="UP000679220"/>
    </source>
</evidence>
<dbReference type="GO" id="GO:0000156">
    <property type="term" value="F:phosphorelay response regulator activity"/>
    <property type="evidence" value="ECO:0007669"/>
    <property type="project" value="InterPro"/>
</dbReference>
<dbReference type="EMBL" id="JAGTAR010000032">
    <property type="protein sequence ID" value="MBR8537460.1"/>
    <property type="molecule type" value="Genomic_DNA"/>
</dbReference>
<reference evidence="4" key="1">
    <citation type="journal article" date="2018" name="Int. J. Syst. Evol. Microbiol.">
        <title>Carboxylicivirga sediminis sp. nov., isolated from coastal sediment.</title>
        <authorList>
            <person name="Wang F.Q."/>
            <person name="Ren L.H."/>
            <person name="Zou R.J."/>
            <person name="Sun Y.Z."/>
            <person name="Liu X.J."/>
            <person name="Jiang F."/>
            <person name="Liu L.J."/>
        </authorList>
    </citation>
    <scope>NUCLEOTIDE SEQUENCE</scope>
    <source>
        <strain evidence="4">JR1</strain>
    </source>
</reference>
<dbReference type="Gene3D" id="3.40.50.2300">
    <property type="match status" value="1"/>
</dbReference>
<sequence>MKPIRCLIVDDEPIAIRILERHLELFPQVVIENTFTQAALALEFIRTNKIDLVFLDIEMPRMTGMDFLKAVKEPPAIIFTTAYRNYAVEAYDMDVVDYLLKPISVERLGRALNRYEERCNQAKQVSAIGTGACINVKTSKEILRLAIDEILYIESFGDYIIIYDKMGKHVSRERISCMEEQLSVYQFIRIHRQYLVAVNKITAIRGNMILIGDKQLPIGRTYRGNIKESVLGV</sequence>